<evidence type="ECO:0000256" key="4">
    <source>
        <dbReference type="ARBA" id="ARBA00022840"/>
    </source>
</evidence>
<reference evidence="9 10" key="1">
    <citation type="submission" date="2023-07" db="EMBL/GenBank/DDBJ databases">
        <title>Genomic Encyclopedia of Type Strains, Phase IV (KMG-IV): sequencing the most valuable type-strain genomes for metagenomic binning, comparative biology and taxonomic classification.</title>
        <authorList>
            <person name="Goeker M."/>
        </authorList>
    </citation>
    <scope>NUCLEOTIDE SEQUENCE [LARGE SCALE GENOMIC DNA]</scope>
    <source>
        <strain evidence="9 10">DSM 1400</strain>
    </source>
</reference>
<evidence type="ECO:0000256" key="2">
    <source>
        <dbReference type="ARBA" id="ARBA00022692"/>
    </source>
</evidence>
<dbReference type="RefSeq" id="WP_307356776.1">
    <property type="nucleotide sequence ID" value="NZ_BAAACJ010000038.1"/>
</dbReference>
<keyword evidence="3" id="KW-0547">Nucleotide-binding</keyword>
<proteinExistence type="predicted"/>
<dbReference type="SUPFAM" id="SSF90123">
    <property type="entry name" value="ABC transporter transmembrane region"/>
    <property type="match status" value="1"/>
</dbReference>
<organism evidence="9 10">
    <name type="scientific">Hathewaya limosa</name>
    <name type="common">Clostridium limosum</name>
    <dbReference type="NCBI Taxonomy" id="1536"/>
    <lineage>
        <taxon>Bacteria</taxon>
        <taxon>Bacillati</taxon>
        <taxon>Bacillota</taxon>
        <taxon>Clostridia</taxon>
        <taxon>Eubacteriales</taxon>
        <taxon>Clostridiaceae</taxon>
        <taxon>Hathewaya</taxon>
    </lineage>
</organism>
<feature type="transmembrane region" description="Helical" evidence="7">
    <location>
        <begin position="166"/>
        <end position="184"/>
    </location>
</feature>
<dbReference type="PROSITE" id="PS50893">
    <property type="entry name" value="ABC_TRANSPORTER_2"/>
    <property type="match status" value="1"/>
</dbReference>
<name>A0ABU0JUE5_HATLI</name>
<dbReference type="InterPro" id="IPR036640">
    <property type="entry name" value="ABC1_TM_sf"/>
</dbReference>
<evidence type="ECO:0000313" key="9">
    <source>
        <dbReference type="EMBL" id="MDQ0480689.1"/>
    </source>
</evidence>
<dbReference type="PROSITE" id="PS00211">
    <property type="entry name" value="ABC_TRANSPORTER_1"/>
    <property type="match status" value="1"/>
</dbReference>
<dbReference type="PANTHER" id="PTHR24221">
    <property type="entry name" value="ATP-BINDING CASSETTE SUB-FAMILY B"/>
    <property type="match status" value="1"/>
</dbReference>
<dbReference type="InterPro" id="IPR039421">
    <property type="entry name" value="Type_1_exporter"/>
</dbReference>
<gene>
    <name evidence="9" type="ORF">QOZ93_002439</name>
</gene>
<keyword evidence="2 7" id="KW-0812">Transmembrane</keyword>
<evidence type="ECO:0000256" key="1">
    <source>
        <dbReference type="ARBA" id="ARBA00004651"/>
    </source>
</evidence>
<protein>
    <submittedName>
        <fullName evidence="9">ABC-type multidrug transport system fused ATPase/permease subunit</fullName>
    </submittedName>
</protein>
<sequence>MKIKSKTYNQLEYIKIPLKISPMLAIGEIVLRTLIGFLPSIQVVTTKKFIDMAIEIFKNGDMVRIYKPLITILLVLIFSFLAQSILSFFKLEINLCLNKKFLPEVIKKQGILEYKYIENDESWKLISRIRCTIVESIQNGFENLLDIVEVTIKVGSIFILIGSKDLRAAIVIFVFSLCLILLAFKSGKVNYDAYIEAEKYGRKADYLKNILCSRESYLERFLFGYTRAIDKLWGISYEKECKIKYKADKRIFIKTKLASIIIAILSMINSCILLFPVVEGKITVGMYIGLVIATLNLVEGMAWELTAIIKNYPKYKLYLKDFSTFSKMKDVKGADKLKDLSIRNMPFESIEFKNVSFAYPGTSHKVLNNFSMYVEKNKHYAIVGKNGAGKSTFIKLLTGLYDDYEGEILINGKNIKTFTYEQLKAYFSIVYQDFAKYFISIKDNVLLGNCKEISHSIIQDQIVQNALIDMDMEYSVSLLEDGIYTSLGNLDKNGLELSGGQWQKVALARTLISNASFYILDEPTAVLDPISENRLYKLFIKASIGKPMFLITHRLGAARICDEIFVIDKGSVVEHGTHKELINKKGVYAEMFESQRGWYNEKV</sequence>
<evidence type="ECO:0000259" key="8">
    <source>
        <dbReference type="PROSITE" id="PS50893"/>
    </source>
</evidence>
<keyword evidence="6 7" id="KW-0472">Membrane</keyword>
<dbReference type="InterPro" id="IPR017871">
    <property type="entry name" value="ABC_transporter-like_CS"/>
</dbReference>
<evidence type="ECO:0000313" key="10">
    <source>
        <dbReference type="Proteomes" id="UP001224418"/>
    </source>
</evidence>
<dbReference type="SMART" id="SM00382">
    <property type="entry name" value="AAA"/>
    <property type="match status" value="1"/>
</dbReference>
<dbReference type="Pfam" id="PF00005">
    <property type="entry name" value="ABC_tran"/>
    <property type="match status" value="1"/>
</dbReference>
<dbReference type="Gene3D" id="1.20.1560.10">
    <property type="entry name" value="ABC transporter type 1, transmembrane domain"/>
    <property type="match status" value="1"/>
</dbReference>
<evidence type="ECO:0000256" key="6">
    <source>
        <dbReference type="ARBA" id="ARBA00023136"/>
    </source>
</evidence>
<comment type="subcellular location">
    <subcellularLocation>
        <location evidence="1">Cell membrane</location>
        <topology evidence="1">Multi-pass membrane protein</topology>
    </subcellularLocation>
</comment>
<dbReference type="SUPFAM" id="SSF52540">
    <property type="entry name" value="P-loop containing nucleoside triphosphate hydrolases"/>
    <property type="match status" value="1"/>
</dbReference>
<dbReference type="EMBL" id="JAUSWN010000025">
    <property type="protein sequence ID" value="MDQ0480689.1"/>
    <property type="molecule type" value="Genomic_DNA"/>
</dbReference>
<evidence type="ECO:0000256" key="5">
    <source>
        <dbReference type="ARBA" id="ARBA00022989"/>
    </source>
</evidence>
<feature type="transmembrane region" description="Helical" evidence="7">
    <location>
        <begin position="257"/>
        <end position="278"/>
    </location>
</feature>
<feature type="domain" description="ABC transporter" evidence="8">
    <location>
        <begin position="350"/>
        <end position="594"/>
    </location>
</feature>
<evidence type="ECO:0000256" key="3">
    <source>
        <dbReference type="ARBA" id="ARBA00022741"/>
    </source>
</evidence>
<keyword evidence="4" id="KW-0067">ATP-binding</keyword>
<dbReference type="PANTHER" id="PTHR24221:SF654">
    <property type="entry name" value="ATP-BINDING CASSETTE SUB-FAMILY B MEMBER 6"/>
    <property type="match status" value="1"/>
</dbReference>
<keyword evidence="5 7" id="KW-1133">Transmembrane helix</keyword>
<keyword evidence="10" id="KW-1185">Reference proteome</keyword>
<comment type="caution">
    <text evidence="9">The sequence shown here is derived from an EMBL/GenBank/DDBJ whole genome shotgun (WGS) entry which is preliminary data.</text>
</comment>
<dbReference type="InterPro" id="IPR003439">
    <property type="entry name" value="ABC_transporter-like_ATP-bd"/>
</dbReference>
<dbReference type="InterPro" id="IPR027417">
    <property type="entry name" value="P-loop_NTPase"/>
</dbReference>
<dbReference type="InterPro" id="IPR003593">
    <property type="entry name" value="AAA+_ATPase"/>
</dbReference>
<evidence type="ECO:0000256" key="7">
    <source>
        <dbReference type="SAM" id="Phobius"/>
    </source>
</evidence>
<feature type="transmembrane region" description="Helical" evidence="7">
    <location>
        <begin position="65"/>
        <end position="89"/>
    </location>
</feature>
<dbReference type="Proteomes" id="UP001224418">
    <property type="component" value="Unassembled WGS sequence"/>
</dbReference>
<dbReference type="Gene3D" id="3.40.50.300">
    <property type="entry name" value="P-loop containing nucleotide triphosphate hydrolases"/>
    <property type="match status" value="1"/>
</dbReference>
<accession>A0ABU0JUE5</accession>